<dbReference type="AlphaFoldDB" id="A0AAD7UG47"/>
<name>A0AAD7UG47_9STRA</name>
<keyword evidence="3" id="KW-1185">Reference proteome</keyword>
<dbReference type="PANTHER" id="PTHR22684:SF0">
    <property type="entry name" value="RIBOSOME QUALITY CONTROL COMPLEX SUBUNIT TCF25"/>
    <property type="match status" value="1"/>
</dbReference>
<feature type="compositionally biased region" description="Basic residues" evidence="1">
    <location>
        <begin position="64"/>
        <end position="77"/>
    </location>
</feature>
<evidence type="ECO:0000313" key="2">
    <source>
        <dbReference type="EMBL" id="KAJ8605121.1"/>
    </source>
</evidence>
<dbReference type="InterPro" id="IPR006994">
    <property type="entry name" value="TCF25/Rqc1"/>
</dbReference>
<dbReference type="GO" id="GO:1990112">
    <property type="term" value="C:RQC complex"/>
    <property type="evidence" value="ECO:0007669"/>
    <property type="project" value="TreeGrafter"/>
</dbReference>
<evidence type="ECO:0000256" key="1">
    <source>
        <dbReference type="SAM" id="MobiDB-lite"/>
    </source>
</evidence>
<feature type="region of interest" description="Disordered" evidence="1">
    <location>
        <begin position="1"/>
        <end position="94"/>
    </location>
</feature>
<gene>
    <name evidence="2" type="ORF">CTAYLR_000436</name>
</gene>
<comment type="caution">
    <text evidence="2">The sequence shown here is derived from an EMBL/GenBank/DDBJ whole genome shotgun (WGS) entry which is preliminary data.</text>
</comment>
<dbReference type="Proteomes" id="UP001230188">
    <property type="component" value="Unassembled WGS sequence"/>
</dbReference>
<reference evidence="2" key="1">
    <citation type="submission" date="2023-01" db="EMBL/GenBank/DDBJ databases">
        <title>Metagenome sequencing of chrysophaentin producing Chrysophaeum taylorii.</title>
        <authorList>
            <person name="Davison J."/>
            <person name="Bewley C."/>
        </authorList>
    </citation>
    <scope>NUCLEOTIDE SEQUENCE</scope>
    <source>
        <strain evidence="2">NIES-1699</strain>
    </source>
</reference>
<organism evidence="2 3">
    <name type="scientific">Chrysophaeum taylorii</name>
    <dbReference type="NCBI Taxonomy" id="2483200"/>
    <lineage>
        <taxon>Eukaryota</taxon>
        <taxon>Sar</taxon>
        <taxon>Stramenopiles</taxon>
        <taxon>Ochrophyta</taxon>
        <taxon>Pelagophyceae</taxon>
        <taxon>Pelagomonadales</taxon>
        <taxon>Pelagomonadaceae</taxon>
        <taxon>Chrysophaeum</taxon>
    </lineage>
</organism>
<evidence type="ECO:0008006" key="4">
    <source>
        <dbReference type="Google" id="ProtNLM"/>
    </source>
</evidence>
<proteinExistence type="predicted"/>
<dbReference type="PANTHER" id="PTHR22684">
    <property type="entry name" value="NULP1-RELATED"/>
    <property type="match status" value="1"/>
</dbReference>
<dbReference type="EMBL" id="JAQMWT010000317">
    <property type="protein sequence ID" value="KAJ8605121.1"/>
    <property type="molecule type" value="Genomic_DNA"/>
</dbReference>
<feature type="compositionally biased region" description="Low complexity" evidence="1">
    <location>
        <begin position="1"/>
        <end position="12"/>
    </location>
</feature>
<feature type="compositionally biased region" description="Acidic residues" evidence="1">
    <location>
        <begin position="35"/>
        <end position="44"/>
    </location>
</feature>
<evidence type="ECO:0000313" key="3">
    <source>
        <dbReference type="Proteomes" id="UP001230188"/>
    </source>
</evidence>
<protein>
    <recommendedName>
        <fullName evidence="4">Transcription factor 25</fullName>
    </recommendedName>
</protein>
<sequence length="562" mass="60872">MAAAGAAAAADGVVEDEEEDTIRHASSFATLVDNNDQEEEEEEVSSSSPPPPPPTPAQTSRGSSKNKNKKKKKKKNPTTKQTSPATEEDEEAVLAAAMREAAVARDSPGEAPRPSYLRFDVSRLDADRELRSRLGESSARRRLDRKRRGVFPEAFDGDFGEPPSFARGGARWDGADAVASDDWARASRELAACRGDPNELATLCARRPFHAPSLVATAVAACALGRADLAEALVRRALRAYTTGDAARHKVLAGTFRANEASAAPLFEAAFLAARLAAMKGAPETAANLFRFCLSLDPGTDPKGVLLRLPADLLDADDLDALDDLVAASPDVPCACLCRSLAFLRKADRPAAIDALADAFLKFPHLLLCLLDACEIVADSSNFRDVLWHDHFRKHNWMNNQKNSYAALALPRALDVACLRTRRAWKRNVDILLAAAKRVVDDPVRESDRLEKVRHVDRVWSTGPMVKYARCPVSDFQDTFEHLGPDAAAGLDDSLLAPEAAARYRDLRTNRGGLVPDHRGGDVLLMDLLAHLPPDLQAHYQAQAEAGVPPAELEASLLQLLA</sequence>
<dbReference type="Pfam" id="PF04910">
    <property type="entry name" value="Tcf25"/>
    <property type="match status" value="1"/>
</dbReference>
<accession>A0AAD7UG47</accession>